<dbReference type="GO" id="GO:0004650">
    <property type="term" value="F:polygalacturonase activity"/>
    <property type="evidence" value="ECO:0007669"/>
    <property type="project" value="InterPro"/>
</dbReference>
<evidence type="ECO:0000256" key="10">
    <source>
        <dbReference type="RuleBase" id="RU361169"/>
    </source>
</evidence>
<evidence type="ECO:0000256" key="8">
    <source>
        <dbReference type="ARBA" id="ARBA00023295"/>
    </source>
</evidence>
<dbReference type="InterPro" id="IPR000743">
    <property type="entry name" value="Glyco_hydro_28"/>
</dbReference>
<keyword evidence="3" id="KW-0964">Secreted</keyword>
<keyword evidence="7" id="KW-0325">Glycoprotein</keyword>
<dbReference type="GO" id="GO:0005576">
    <property type="term" value="C:extracellular region"/>
    <property type="evidence" value="ECO:0007669"/>
    <property type="project" value="UniProtKB-SubCell"/>
</dbReference>
<dbReference type="GO" id="GO:0071555">
    <property type="term" value="P:cell wall organization"/>
    <property type="evidence" value="ECO:0007669"/>
    <property type="project" value="UniProtKB-KW"/>
</dbReference>
<keyword evidence="9" id="KW-0961">Cell wall biogenesis/degradation</keyword>
<evidence type="ECO:0000256" key="9">
    <source>
        <dbReference type="ARBA" id="ARBA00023316"/>
    </source>
</evidence>
<dbReference type="Pfam" id="PF00295">
    <property type="entry name" value="Glyco_hydro_28"/>
    <property type="match status" value="1"/>
</dbReference>
<evidence type="ECO:0000256" key="11">
    <source>
        <dbReference type="SAM" id="SignalP"/>
    </source>
</evidence>
<evidence type="ECO:0000256" key="2">
    <source>
        <dbReference type="ARBA" id="ARBA00008834"/>
    </source>
</evidence>
<evidence type="ECO:0000256" key="5">
    <source>
        <dbReference type="ARBA" id="ARBA00022801"/>
    </source>
</evidence>
<protein>
    <recommendedName>
        <fullName evidence="14">Rhamnogalacturonase A</fullName>
    </recommendedName>
</protein>
<comment type="subcellular location">
    <subcellularLocation>
        <location evidence="1">Secreted</location>
    </subcellularLocation>
</comment>
<proteinExistence type="inferred from homology"/>
<evidence type="ECO:0000256" key="7">
    <source>
        <dbReference type="ARBA" id="ARBA00023180"/>
    </source>
</evidence>
<dbReference type="InterPro" id="IPR012334">
    <property type="entry name" value="Pectin_lyas_fold"/>
</dbReference>
<dbReference type="EMBL" id="JAVFHQ010000043">
    <property type="protein sequence ID" value="KAK4542302.1"/>
    <property type="molecule type" value="Genomic_DNA"/>
</dbReference>
<keyword evidence="5 10" id="KW-0378">Hydrolase</keyword>
<dbReference type="AlphaFoldDB" id="A0AAV9JBB8"/>
<evidence type="ECO:0000256" key="1">
    <source>
        <dbReference type="ARBA" id="ARBA00004613"/>
    </source>
</evidence>
<dbReference type="PANTHER" id="PTHR31736:SF19">
    <property type="entry name" value="PECTIN LYASE SUPERFAMILY PROTEIN-RELATED"/>
    <property type="match status" value="1"/>
</dbReference>
<keyword evidence="8 10" id="KW-0326">Glycosidase</keyword>
<feature type="chain" id="PRO_5043922725" description="Rhamnogalacturonase A" evidence="11">
    <location>
        <begin position="20"/>
        <end position="447"/>
    </location>
</feature>
<evidence type="ECO:0008006" key="14">
    <source>
        <dbReference type="Google" id="ProtNLM"/>
    </source>
</evidence>
<gene>
    <name evidence="12" type="ORF">LTR36_006955</name>
</gene>
<organism evidence="12 13">
    <name type="scientific">Oleoguttula mirabilis</name>
    <dbReference type="NCBI Taxonomy" id="1507867"/>
    <lineage>
        <taxon>Eukaryota</taxon>
        <taxon>Fungi</taxon>
        <taxon>Dikarya</taxon>
        <taxon>Ascomycota</taxon>
        <taxon>Pezizomycotina</taxon>
        <taxon>Dothideomycetes</taxon>
        <taxon>Dothideomycetidae</taxon>
        <taxon>Mycosphaerellales</taxon>
        <taxon>Teratosphaeriaceae</taxon>
        <taxon>Oleoguttula</taxon>
    </lineage>
</organism>
<dbReference type="Gene3D" id="2.160.20.10">
    <property type="entry name" value="Single-stranded right-handed beta-helix, Pectin lyase-like"/>
    <property type="match status" value="1"/>
</dbReference>
<name>A0AAV9JBB8_9PEZI</name>
<dbReference type="PANTHER" id="PTHR31736">
    <property type="match status" value="1"/>
</dbReference>
<keyword evidence="6" id="KW-1015">Disulfide bond</keyword>
<evidence type="ECO:0000256" key="6">
    <source>
        <dbReference type="ARBA" id="ARBA00023157"/>
    </source>
</evidence>
<sequence>MLTSIVLAVAAGLLPTCLAQLASTFKYPIGPLTSSSTKWAVKICDVTEYGTPTTDLGPPLLAAFNACKSGGVVSIPSGTYPMSTFVTLSGGSAWAINLEGTIERTGTTASGNMIAIESTTDFEFYSSNGKGAIQGYGYEFLEQGGYGPRLLRLTDVTSFAVHDIALVDSPAFHLVLDTCSQGEVYNMIIRGANQGGLDGIDVWGFQIWIHDVEVTNKDECVTVKSPAQNILVEDIYCNWSGGCAMGSLNAGTNISKIQYSNVYTVNSNQMYMFKSNGGSGFVSDVLLENFIGHKNAYSLYINGYWSSESVQPGEGVLYESIKFSKWTGDCTEGSARAPIYVDCPASAPCTNITLEDIAIWTDEGSEEYYKCVNDIDSHGYCLNSGSTFTPNATVTSTVTAAPSGWSAPYMPSDLSTGFATDSSIPIPTVPNTFFPGATPATARAYKG</sequence>
<dbReference type="InterPro" id="IPR011050">
    <property type="entry name" value="Pectin_lyase_fold/virulence"/>
</dbReference>
<comment type="caution">
    <text evidence="12">The sequence shown here is derived from an EMBL/GenBank/DDBJ whole genome shotgun (WGS) entry which is preliminary data.</text>
</comment>
<keyword evidence="4 11" id="KW-0732">Signal</keyword>
<comment type="similarity">
    <text evidence="2 10">Belongs to the glycosyl hydrolase 28 family.</text>
</comment>
<evidence type="ECO:0000313" key="13">
    <source>
        <dbReference type="Proteomes" id="UP001324427"/>
    </source>
</evidence>
<evidence type="ECO:0000313" key="12">
    <source>
        <dbReference type="EMBL" id="KAK4542302.1"/>
    </source>
</evidence>
<reference evidence="12 13" key="1">
    <citation type="submission" date="2021-11" db="EMBL/GenBank/DDBJ databases">
        <title>Black yeast isolated from Biological Soil Crust.</title>
        <authorList>
            <person name="Kurbessoian T."/>
        </authorList>
    </citation>
    <scope>NUCLEOTIDE SEQUENCE [LARGE SCALE GENOMIC DNA]</scope>
    <source>
        <strain evidence="12 13">CCFEE 5522</strain>
    </source>
</reference>
<evidence type="ECO:0000256" key="4">
    <source>
        <dbReference type="ARBA" id="ARBA00022729"/>
    </source>
</evidence>
<dbReference type="SUPFAM" id="SSF51126">
    <property type="entry name" value="Pectin lyase-like"/>
    <property type="match status" value="1"/>
</dbReference>
<accession>A0AAV9JBB8</accession>
<evidence type="ECO:0000256" key="3">
    <source>
        <dbReference type="ARBA" id="ARBA00022525"/>
    </source>
</evidence>
<feature type="signal peptide" evidence="11">
    <location>
        <begin position="1"/>
        <end position="19"/>
    </location>
</feature>
<keyword evidence="13" id="KW-1185">Reference proteome</keyword>
<dbReference type="Proteomes" id="UP001324427">
    <property type="component" value="Unassembled WGS sequence"/>
</dbReference>
<dbReference type="GO" id="GO:0005975">
    <property type="term" value="P:carbohydrate metabolic process"/>
    <property type="evidence" value="ECO:0007669"/>
    <property type="project" value="InterPro"/>
</dbReference>
<dbReference type="GO" id="GO:0046576">
    <property type="term" value="F:rhamnogalacturonan alpha-L-rhamnopyranosyl-(1-&gt;4)-alpha-D-galactopyranosyluronide lyase activity"/>
    <property type="evidence" value="ECO:0007669"/>
    <property type="project" value="UniProtKB-ARBA"/>
</dbReference>